<keyword evidence="10" id="KW-0812">Transmembrane</keyword>
<proteinExistence type="predicted"/>
<dbReference type="GeneTree" id="ENSGT00400000024709"/>
<evidence type="ECO:0000256" key="4">
    <source>
        <dbReference type="ARBA" id="ARBA00022525"/>
    </source>
</evidence>
<dbReference type="PANTHER" id="PTHR15106">
    <property type="entry name" value="RETINOIC ACID RECEPTOR RESPONDER PROTEIN 2"/>
    <property type="match status" value="1"/>
</dbReference>
<dbReference type="GO" id="GO:0006935">
    <property type="term" value="P:chemotaxis"/>
    <property type="evidence" value="ECO:0007669"/>
    <property type="project" value="UniProtKB-KW"/>
</dbReference>
<comment type="subcellular location">
    <subcellularLocation>
        <location evidence="1">Secreted</location>
    </subcellularLocation>
</comment>
<evidence type="ECO:0000256" key="3">
    <source>
        <dbReference type="ARBA" id="ARBA00022500"/>
    </source>
</evidence>
<evidence type="ECO:0000313" key="11">
    <source>
        <dbReference type="Ensembl" id="ENSSFOP00015046139.1"/>
    </source>
</evidence>
<name>A0A8C9TCK7_SCLFO</name>
<protein>
    <recommendedName>
        <fullName evidence="2">Retinoic acid receptor responder protein 2</fullName>
    </recommendedName>
    <alternativeName>
        <fullName evidence="9">Chemerin</fullName>
    </alternativeName>
</protein>
<keyword evidence="7" id="KW-1015">Disulfide bond</keyword>
<evidence type="ECO:0000313" key="12">
    <source>
        <dbReference type="Proteomes" id="UP000694397"/>
    </source>
</evidence>
<dbReference type="GO" id="GO:0005576">
    <property type="term" value="C:extracellular region"/>
    <property type="evidence" value="ECO:0007669"/>
    <property type="project" value="UniProtKB-SubCell"/>
</dbReference>
<evidence type="ECO:0000256" key="6">
    <source>
        <dbReference type="ARBA" id="ARBA00022782"/>
    </source>
</evidence>
<evidence type="ECO:0000256" key="1">
    <source>
        <dbReference type="ARBA" id="ARBA00004613"/>
    </source>
</evidence>
<dbReference type="Proteomes" id="UP000694397">
    <property type="component" value="Chromosome 5"/>
</dbReference>
<keyword evidence="8" id="KW-0395">Inflammatory response</keyword>
<dbReference type="SUPFAM" id="SSF54403">
    <property type="entry name" value="Cystatin/monellin"/>
    <property type="match status" value="1"/>
</dbReference>
<dbReference type="InterPro" id="IPR046350">
    <property type="entry name" value="Cystatin_sf"/>
</dbReference>
<evidence type="ECO:0000256" key="7">
    <source>
        <dbReference type="ARBA" id="ARBA00023157"/>
    </source>
</evidence>
<accession>A0A8C9TCK7</accession>
<keyword evidence="5" id="KW-0732">Signal</keyword>
<evidence type="ECO:0000256" key="2">
    <source>
        <dbReference type="ARBA" id="ARBA00018808"/>
    </source>
</evidence>
<keyword evidence="6" id="KW-0221">Differentiation</keyword>
<evidence type="ECO:0000256" key="9">
    <source>
        <dbReference type="ARBA" id="ARBA00032785"/>
    </source>
</evidence>
<evidence type="ECO:0000256" key="10">
    <source>
        <dbReference type="SAM" id="Phobius"/>
    </source>
</evidence>
<dbReference type="InterPro" id="IPR029562">
    <property type="entry name" value="Chemerin"/>
</dbReference>
<evidence type="ECO:0000256" key="5">
    <source>
        <dbReference type="ARBA" id="ARBA00022729"/>
    </source>
</evidence>
<keyword evidence="10" id="KW-0472">Membrane</keyword>
<reference evidence="11 12" key="1">
    <citation type="submission" date="2019-04" db="EMBL/GenBank/DDBJ databases">
        <authorList>
            <consortium name="Wellcome Sanger Institute Data Sharing"/>
        </authorList>
    </citation>
    <scope>NUCLEOTIDE SEQUENCE [LARGE SCALE GENOMIC DNA]</scope>
</reference>
<sequence length="291" mass="32785">MANCNRKCSRLESYGRTQRINELQIIPCSRAISVDFSCEKTEMGHFVNSVLSLPLPPPPPPPSNSHLFNKEELQNRRLLTPIQCFPKNDVTTNSCSFFFFFFSFFLLLKGGFTSTVSCSSVAVQMERKVLSLILLLAPGALLVPPEGQTAYNELGESYKKGVDLALQQVNSHSKIQHHFLFFKSLIKSELEAGFGESYIYHNFYVKATTCARKVVDPDPDKCPFRNDRPLIDCAVCYKTVAGVIEKDPKPYIHCIHKPSLTKDVKLKREDHCKKMTYSHGSPTLLASKGQK</sequence>
<reference evidence="11" key="3">
    <citation type="submission" date="2025-09" db="UniProtKB">
        <authorList>
            <consortium name="Ensembl"/>
        </authorList>
    </citation>
    <scope>IDENTIFICATION</scope>
</reference>
<evidence type="ECO:0000256" key="8">
    <source>
        <dbReference type="ARBA" id="ARBA00023198"/>
    </source>
</evidence>
<keyword evidence="3" id="KW-0145">Chemotaxis</keyword>
<organism evidence="11 12">
    <name type="scientific">Scleropages formosus</name>
    <name type="common">Asian bonytongue</name>
    <name type="synonym">Osteoglossum formosum</name>
    <dbReference type="NCBI Taxonomy" id="113540"/>
    <lineage>
        <taxon>Eukaryota</taxon>
        <taxon>Metazoa</taxon>
        <taxon>Chordata</taxon>
        <taxon>Craniata</taxon>
        <taxon>Vertebrata</taxon>
        <taxon>Euteleostomi</taxon>
        <taxon>Actinopterygii</taxon>
        <taxon>Neopterygii</taxon>
        <taxon>Teleostei</taxon>
        <taxon>Osteoglossocephala</taxon>
        <taxon>Osteoglossomorpha</taxon>
        <taxon>Osteoglossiformes</taxon>
        <taxon>Osteoglossidae</taxon>
        <taxon>Scleropages</taxon>
    </lineage>
</organism>
<dbReference type="OrthoDB" id="8547623at2759"/>
<feature type="transmembrane region" description="Helical" evidence="10">
    <location>
        <begin position="97"/>
        <end position="123"/>
    </location>
</feature>
<keyword evidence="10" id="KW-1133">Transmembrane helix</keyword>
<dbReference type="Gene3D" id="3.10.450.10">
    <property type="match status" value="1"/>
</dbReference>
<dbReference type="AlphaFoldDB" id="A0A8C9TCK7"/>
<reference evidence="11" key="2">
    <citation type="submission" date="2025-08" db="UniProtKB">
        <authorList>
            <consortium name="Ensembl"/>
        </authorList>
    </citation>
    <scope>IDENTIFICATION</scope>
</reference>
<dbReference type="GO" id="GO:0030154">
    <property type="term" value="P:cell differentiation"/>
    <property type="evidence" value="ECO:0007669"/>
    <property type="project" value="UniProtKB-KW"/>
</dbReference>
<dbReference type="Ensembl" id="ENSSFOT00015056810.1">
    <property type="protein sequence ID" value="ENSSFOP00015046139.1"/>
    <property type="gene ID" value="ENSSFOG00015032739.1"/>
</dbReference>
<dbReference type="GO" id="GO:0050994">
    <property type="term" value="P:regulation of lipid catabolic process"/>
    <property type="evidence" value="ECO:0007669"/>
    <property type="project" value="InterPro"/>
</dbReference>
<dbReference type="GO" id="GO:0006954">
    <property type="term" value="P:inflammatory response"/>
    <property type="evidence" value="ECO:0007669"/>
    <property type="project" value="UniProtKB-KW"/>
</dbReference>
<dbReference type="PANTHER" id="PTHR15106:SF2">
    <property type="entry name" value="RETINOIC ACID RECEPTOR RESPONDER PROTEIN 2"/>
    <property type="match status" value="1"/>
</dbReference>
<keyword evidence="12" id="KW-1185">Reference proteome</keyword>
<dbReference type="GO" id="GO:0005102">
    <property type="term" value="F:signaling receptor binding"/>
    <property type="evidence" value="ECO:0007669"/>
    <property type="project" value="InterPro"/>
</dbReference>
<keyword evidence="4" id="KW-0964">Secreted</keyword>